<dbReference type="PROSITE" id="PS51257">
    <property type="entry name" value="PROKAR_LIPOPROTEIN"/>
    <property type="match status" value="1"/>
</dbReference>
<accession>A0ABC8LYA5</accession>
<keyword evidence="3" id="KW-1185">Reference proteome</keyword>
<name>A0ABC8LYA5_ERUVS</name>
<dbReference type="EMBL" id="CAKOAT010796264">
    <property type="protein sequence ID" value="CAH8388404.1"/>
    <property type="molecule type" value="Genomic_DNA"/>
</dbReference>
<gene>
    <name evidence="2" type="ORF">ERUC_LOCUS40887</name>
</gene>
<evidence type="ECO:0008006" key="4">
    <source>
        <dbReference type="Google" id="ProtNLM"/>
    </source>
</evidence>
<feature type="chain" id="PRO_5044875267" description="Nodule Cysteine-Rich (NCR) secreted peptide" evidence="1">
    <location>
        <begin position="17"/>
        <end position="68"/>
    </location>
</feature>
<sequence>MVSKITFLCLLAFVIACSMKVTIPKAGAHIFLPCKINKDCEYLNCLSGTPICKQTMPVYHFISSSGKT</sequence>
<dbReference type="AlphaFoldDB" id="A0ABC8LYA5"/>
<organism evidence="2 3">
    <name type="scientific">Eruca vesicaria subsp. sativa</name>
    <name type="common">Garden rocket</name>
    <name type="synonym">Eruca sativa</name>
    <dbReference type="NCBI Taxonomy" id="29727"/>
    <lineage>
        <taxon>Eukaryota</taxon>
        <taxon>Viridiplantae</taxon>
        <taxon>Streptophyta</taxon>
        <taxon>Embryophyta</taxon>
        <taxon>Tracheophyta</taxon>
        <taxon>Spermatophyta</taxon>
        <taxon>Magnoliopsida</taxon>
        <taxon>eudicotyledons</taxon>
        <taxon>Gunneridae</taxon>
        <taxon>Pentapetalae</taxon>
        <taxon>rosids</taxon>
        <taxon>malvids</taxon>
        <taxon>Brassicales</taxon>
        <taxon>Brassicaceae</taxon>
        <taxon>Brassiceae</taxon>
        <taxon>Eruca</taxon>
    </lineage>
</organism>
<reference evidence="2 3" key="1">
    <citation type="submission" date="2022-03" db="EMBL/GenBank/DDBJ databases">
        <authorList>
            <person name="Macdonald S."/>
            <person name="Ahmed S."/>
            <person name="Newling K."/>
        </authorList>
    </citation>
    <scope>NUCLEOTIDE SEQUENCE [LARGE SCALE GENOMIC DNA]</scope>
</reference>
<keyword evidence="1" id="KW-0732">Signal</keyword>
<feature type="signal peptide" evidence="1">
    <location>
        <begin position="1"/>
        <end position="16"/>
    </location>
</feature>
<evidence type="ECO:0000313" key="2">
    <source>
        <dbReference type="EMBL" id="CAH8388404.1"/>
    </source>
</evidence>
<proteinExistence type="predicted"/>
<protein>
    <recommendedName>
        <fullName evidence="4">Nodule Cysteine-Rich (NCR) secreted peptide</fullName>
    </recommendedName>
</protein>
<evidence type="ECO:0000313" key="3">
    <source>
        <dbReference type="Proteomes" id="UP001642260"/>
    </source>
</evidence>
<evidence type="ECO:0000256" key="1">
    <source>
        <dbReference type="SAM" id="SignalP"/>
    </source>
</evidence>
<dbReference type="Proteomes" id="UP001642260">
    <property type="component" value="Unassembled WGS sequence"/>
</dbReference>
<comment type="caution">
    <text evidence="2">The sequence shown here is derived from an EMBL/GenBank/DDBJ whole genome shotgun (WGS) entry which is preliminary data.</text>
</comment>